<dbReference type="HOGENOM" id="CLU_1117858_0_0_1"/>
<reference evidence="3" key="1">
    <citation type="journal article" date="2002" name="Science">
        <title>The draft genome of Ciona intestinalis: insights into chordate and vertebrate origins.</title>
        <authorList>
            <person name="Dehal P."/>
            <person name="Satou Y."/>
            <person name="Campbell R.K."/>
            <person name="Chapman J."/>
            <person name="Degnan B."/>
            <person name="De Tomaso A."/>
            <person name="Davidson B."/>
            <person name="Di Gregorio A."/>
            <person name="Gelpke M."/>
            <person name="Goodstein D.M."/>
            <person name="Harafuji N."/>
            <person name="Hastings K.E."/>
            <person name="Ho I."/>
            <person name="Hotta K."/>
            <person name="Huang W."/>
            <person name="Kawashima T."/>
            <person name="Lemaire P."/>
            <person name="Martinez D."/>
            <person name="Meinertzhagen I.A."/>
            <person name="Necula S."/>
            <person name="Nonaka M."/>
            <person name="Putnam N."/>
            <person name="Rash S."/>
            <person name="Saiga H."/>
            <person name="Satake M."/>
            <person name="Terry A."/>
            <person name="Yamada L."/>
            <person name="Wang H.G."/>
            <person name="Awazu S."/>
            <person name="Azumi K."/>
            <person name="Boore J."/>
            <person name="Branno M."/>
            <person name="Chin-Bow S."/>
            <person name="DeSantis R."/>
            <person name="Doyle S."/>
            <person name="Francino P."/>
            <person name="Keys D.N."/>
            <person name="Haga S."/>
            <person name="Hayashi H."/>
            <person name="Hino K."/>
            <person name="Imai K.S."/>
            <person name="Inaba K."/>
            <person name="Kano S."/>
            <person name="Kobayashi K."/>
            <person name="Kobayashi M."/>
            <person name="Lee B.I."/>
            <person name="Makabe K.W."/>
            <person name="Manohar C."/>
            <person name="Matassi G."/>
            <person name="Medina M."/>
            <person name="Mochizuki Y."/>
            <person name="Mount S."/>
            <person name="Morishita T."/>
            <person name="Miura S."/>
            <person name="Nakayama A."/>
            <person name="Nishizaka S."/>
            <person name="Nomoto H."/>
            <person name="Ohta F."/>
            <person name="Oishi K."/>
            <person name="Rigoutsos I."/>
            <person name="Sano M."/>
            <person name="Sasaki A."/>
            <person name="Sasakura Y."/>
            <person name="Shoguchi E."/>
            <person name="Shin-i T."/>
            <person name="Spagnuolo A."/>
            <person name="Stainier D."/>
            <person name="Suzuki M.M."/>
            <person name="Tassy O."/>
            <person name="Takatori N."/>
            <person name="Tokuoka M."/>
            <person name="Yagi K."/>
            <person name="Yoshizaki F."/>
            <person name="Wada S."/>
            <person name="Zhang C."/>
            <person name="Hyatt P.D."/>
            <person name="Larimer F."/>
            <person name="Detter C."/>
            <person name="Doggett N."/>
            <person name="Glavina T."/>
            <person name="Hawkins T."/>
            <person name="Richardson P."/>
            <person name="Lucas S."/>
            <person name="Kohara Y."/>
            <person name="Levine M."/>
            <person name="Satoh N."/>
            <person name="Rokhsar D.S."/>
        </authorList>
    </citation>
    <scope>NUCLEOTIDE SEQUENCE [LARGE SCALE GENOMIC DNA]</scope>
</reference>
<feature type="compositionally biased region" description="Polar residues" evidence="1">
    <location>
        <begin position="170"/>
        <end position="185"/>
    </location>
</feature>
<dbReference type="InParanoid" id="F6W2R0"/>
<dbReference type="Proteomes" id="UP000008144">
    <property type="component" value="Chromosome 7"/>
</dbReference>
<name>F6W2R0_CIOIN</name>
<dbReference type="AlphaFoldDB" id="F6W2R0"/>
<proteinExistence type="predicted"/>
<evidence type="ECO:0000313" key="2">
    <source>
        <dbReference type="Ensembl" id="ENSCINP00000004626.3"/>
    </source>
</evidence>
<reference evidence="2" key="4">
    <citation type="submission" date="2025-09" db="UniProtKB">
        <authorList>
            <consortium name="Ensembl"/>
        </authorList>
    </citation>
    <scope>IDENTIFICATION</scope>
</reference>
<reference evidence="2" key="3">
    <citation type="submission" date="2025-08" db="UniProtKB">
        <authorList>
            <consortium name="Ensembl"/>
        </authorList>
    </citation>
    <scope>IDENTIFICATION</scope>
</reference>
<protein>
    <submittedName>
        <fullName evidence="2">Uncharacterized protein</fullName>
    </submittedName>
</protein>
<dbReference type="Ensembl" id="ENSCINT00000004626.3">
    <property type="protein sequence ID" value="ENSCINP00000004626.3"/>
    <property type="gene ID" value="ENSCING00000020863.1"/>
</dbReference>
<evidence type="ECO:0000313" key="3">
    <source>
        <dbReference type="Proteomes" id="UP000008144"/>
    </source>
</evidence>
<feature type="region of interest" description="Disordered" evidence="1">
    <location>
        <begin position="169"/>
        <end position="191"/>
    </location>
</feature>
<dbReference type="EMBL" id="EAAA01002323">
    <property type="status" value="NOT_ANNOTATED_CDS"/>
    <property type="molecule type" value="Genomic_DNA"/>
</dbReference>
<keyword evidence="3" id="KW-1185">Reference proteome</keyword>
<sequence length="249" mass="28118">TVLTGDVYTQLSLDVTLTNVSIELLKRHATSTEAEQSLGRLDFLKSVLEYRALSNNTKTANLSCEAFRAHDTRWTSTKEKNLSLVTVVLGPTQTTTNKSKDETKTSLQFELFQRSGPNCVEFVAVLNSMRVIVILDWLLDMQHYILDNPDQERFIALKEKTAKLMAKYGQQDSGNQQDLDNSGQLNPVPRNTDMRLSITETEFVMFENLTCVETDAIILRSTAVINYAPDNSSVKNDLPFRCSLERLEV</sequence>
<evidence type="ECO:0000256" key="1">
    <source>
        <dbReference type="SAM" id="MobiDB-lite"/>
    </source>
</evidence>
<organism evidence="2 3">
    <name type="scientific">Ciona intestinalis</name>
    <name type="common">Transparent sea squirt</name>
    <name type="synonym">Ascidia intestinalis</name>
    <dbReference type="NCBI Taxonomy" id="7719"/>
    <lineage>
        <taxon>Eukaryota</taxon>
        <taxon>Metazoa</taxon>
        <taxon>Chordata</taxon>
        <taxon>Tunicata</taxon>
        <taxon>Ascidiacea</taxon>
        <taxon>Phlebobranchia</taxon>
        <taxon>Cionidae</taxon>
        <taxon>Ciona</taxon>
    </lineage>
</organism>
<reference evidence="2" key="2">
    <citation type="journal article" date="2008" name="Genome Biol.">
        <title>Improved genome assembly and evidence-based global gene model set for the chordate Ciona intestinalis: new insight into intron and operon populations.</title>
        <authorList>
            <person name="Satou Y."/>
            <person name="Mineta K."/>
            <person name="Ogasawara M."/>
            <person name="Sasakura Y."/>
            <person name="Shoguchi E."/>
            <person name="Ueno K."/>
            <person name="Yamada L."/>
            <person name="Matsumoto J."/>
            <person name="Wasserscheid J."/>
            <person name="Dewar K."/>
            <person name="Wiley G.B."/>
            <person name="Macmil S.L."/>
            <person name="Roe B.A."/>
            <person name="Zeller R.W."/>
            <person name="Hastings K.E."/>
            <person name="Lemaire P."/>
            <person name="Lindquist E."/>
            <person name="Endo T."/>
            <person name="Hotta K."/>
            <person name="Inaba K."/>
        </authorList>
    </citation>
    <scope>NUCLEOTIDE SEQUENCE [LARGE SCALE GENOMIC DNA]</scope>
    <source>
        <strain evidence="2">wild type</strain>
    </source>
</reference>
<accession>F6W2R0</accession>